<gene>
    <name evidence="3" type="ORF">PsYK624_001080</name>
</gene>
<evidence type="ECO:0000256" key="1">
    <source>
        <dbReference type="SAM" id="MobiDB-lite"/>
    </source>
</evidence>
<dbReference type="Proteomes" id="UP000703269">
    <property type="component" value="Unassembled WGS sequence"/>
</dbReference>
<evidence type="ECO:0000259" key="2">
    <source>
        <dbReference type="Pfam" id="PF20415"/>
    </source>
</evidence>
<dbReference type="AlphaFoldDB" id="A0A9P3FVU7"/>
<name>A0A9P3FVU7_9APHY</name>
<feature type="domain" description="DUF6699" evidence="2">
    <location>
        <begin position="357"/>
        <end position="509"/>
    </location>
</feature>
<proteinExistence type="predicted"/>
<dbReference type="EMBL" id="BPQB01000001">
    <property type="protein sequence ID" value="GJE84033.1"/>
    <property type="molecule type" value="Genomic_DNA"/>
</dbReference>
<accession>A0A9P3FVU7</accession>
<keyword evidence="4" id="KW-1185">Reference proteome</keyword>
<dbReference type="Pfam" id="PF20415">
    <property type="entry name" value="DUF6699"/>
    <property type="match status" value="1"/>
</dbReference>
<dbReference type="OrthoDB" id="3241567at2759"/>
<reference evidence="3 4" key="1">
    <citation type="submission" date="2021-08" db="EMBL/GenBank/DDBJ databases">
        <title>Draft Genome Sequence of Phanerochaete sordida strain YK-624.</title>
        <authorList>
            <person name="Mori T."/>
            <person name="Dohra H."/>
            <person name="Suzuki T."/>
            <person name="Kawagishi H."/>
            <person name="Hirai H."/>
        </authorList>
    </citation>
    <scope>NUCLEOTIDE SEQUENCE [LARGE SCALE GENOMIC DNA]</scope>
    <source>
        <strain evidence="3 4">YK-624</strain>
    </source>
</reference>
<organism evidence="3 4">
    <name type="scientific">Phanerochaete sordida</name>
    <dbReference type="NCBI Taxonomy" id="48140"/>
    <lineage>
        <taxon>Eukaryota</taxon>
        <taxon>Fungi</taxon>
        <taxon>Dikarya</taxon>
        <taxon>Basidiomycota</taxon>
        <taxon>Agaricomycotina</taxon>
        <taxon>Agaricomycetes</taxon>
        <taxon>Polyporales</taxon>
        <taxon>Phanerochaetaceae</taxon>
        <taxon>Phanerochaete</taxon>
    </lineage>
</organism>
<feature type="region of interest" description="Disordered" evidence="1">
    <location>
        <begin position="32"/>
        <end position="78"/>
    </location>
</feature>
<protein>
    <recommendedName>
        <fullName evidence="2">DUF6699 domain-containing protein</fullName>
    </recommendedName>
</protein>
<sequence>MASCFPFNLCGGGGSDDGGPPRWAQGYVSEWDHGRHEPNHRTAQPGRPALREGQRTRRFNPGPNPSVPSASGQPMAWTPASAGGASFFGAAPAANQAWAFGTPSASFVPGPGHATPAQWGPDGLMDATPHTRRTAMAGATPATFVAHLQPPPDEGPVIPVGNNVVFPQHLPPGAIVNGIVDPNDPGAIWVDHPAPGPHTHGAVHTGHDFQFTTGQHVPRGVPPVFTPGAIPMPPGVSNITPAQTFGVSPWAAGVPPVVPAAVTPAAMPAMFATPAMMPGAFATPAMAAVPVGMPAMAAVPAIPAVPAVAAAVAAPAWGLATPASMASPPDWLQSSTPEVALIPTLGLNPIEPSYPHLKWDLAQMPSAATVKHITGRVLVKQITPKEFREVALYPPQLDMYITLGNIPAAAQLHAQWGPIVVRHNKKGDITVGDVLDAVHAFFQERLTFIDFEAFKHWLGSPGDPNFKALSKGFYRRIRAASGLFEVEKQQGFKRIDFLGDNRRWCGLCRAPPSGPGDQTVSFQLYLQPTRMA</sequence>
<comment type="caution">
    <text evidence="3">The sequence shown here is derived from an EMBL/GenBank/DDBJ whole genome shotgun (WGS) entry which is preliminary data.</text>
</comment>
<dbReference type="InterPro" id="IPR046522">
    <property type="entry name" value="DUF6699"/>
</dbReference>
<evidence type="ECO:0000313" key="4">
    <source>
        <dbReference type="Proteomes" id="UP000703269"/>
    </source>
</evidence>
<evidence type="ECO:0000313" key="3">
    <source>
        <dbReference type="EMBL" id="GJE84033.1"/>
    </source>
</evidence>